<keyword evidence="4 5" id="KW-0413">Isomerase</keyword>
<comment type="caution">
    <text evidence="8">The sequence shown here is derived from an EMBL/GenBank/DDBJ whole genome shotgun (WGS) entry which is preliminary data.</text>
</comment>
<dbReference type="Proteomes" id="UP001207830">
    <property type="component" value="Unassembled WGS sequence"/>
</dbReference>
<evidence type="ECO:0000313" key="8">
    <source>
        <dbReference type="EMBL" id="MCY0111786.1"/>
    </source>
</evidence>
<dbReference type="SUPFAM" id="SSF48600">
    <property type="entry name" value="Chorismate mutase II"/>
    <property type="match status" value="1"/>
</dbReference>
<evidence type="ECO:0000256" key="2">
    <source>
        <dbReference type="ARBA" id="ARBA00012404"/>
    </source>
</evidence>
<evidence type="ECO:0000259" key="7">
    <source>
        <dbReference type="PROSITE" id="PS51168"/>
    </source>
</evidence>
<feature type="signal peptide" evidence="6">
    <location>
        <begin position="1"/>
        <end position="24"/>
    </location>
</feature>
<proteinExistence type="predicted"/>
<dbReference type="InterPro" id="IPR008240">
    <property type="entry name" value="Chorismate_mutase_periplasmic"/>
</dbReference>
<dbReference type="RefSeq" id="WP_267805723.1">
    <property type="nucleotide sequence ID" value="NZ_JANIGP010000033.1"/>
</dbReference>
<dbReference type="Gene3D" id="1.20.59.10">
    <property type="entry name" value="Chorismate mutase"/>
    <property type="match status" value="1"/>
</dbReference>
<dbReference type="GO" id="GO:0004106">
    <property type="term" value="F:chorismate mutase activity"/>
    <property type="evidence" value="ECO:0007669"/>
    <property type="project" value="UniProtKB-EC"/>
</dbReference>
<evidence type="ECO:0000313" key="9">
    <source>
        <dbReference type="Proteomes" id="UP001207830"/>
    </source>
</evidence>
<feature type="domain" description="Chorismate mutase" evidence="7">
    <location>
        <begin position="9"/>
        <end position="107"/>
    </location>
</feature>
<sequence length="191" mass="20712">MPMLPPSRLLSCALLALFAGTAHAASAAAPESLKPLLMTLNERLNIGDQVALTKWDSGKPIQDSPREAQVIANARALAVERKLDPEDVAQLLAAQMEANKLVQYGLLAQWQAAGAAPDTPRPDLGQQIRPRLDELQSRLLQQYAAFAPYRQAADCPAWMMEARKGLARDALHELALVRATGELCVRAGNSR</sequence>
<dbReference type="NCBIfam" id="NF006741">
    <property type="entry name" value="PRK09269.1"/>
    <property type="match status" value="1"/>
</dbReference>
<dbReference type="EC" id="5.4.99.5" evidence="2 5"/>
<evidence type="ECO:0000256" key="5">
    <source>
        <dbReference type="PIRNR" id="PIRNR026640"/>
    </source>
</evidence>
<comment type="catalytic activity">
    <reaction evidence="5">
        <text>chorismate = prephenate</text>
        <dbReference type="Rhea" id="RHEA:13897"/>
        <dbReference type="ChEBI" id="CHEBI:29748"/>
        <dbReference type="ChEBI" id="CHEBI:29934"/>
        <dbReference type="EC" id="5.4.99.5"/>
    </reaction>
</comment>
<dbReference type="PANTHER" id="PTHR38041:SF2">
    <property type="entry name" value="SECRETED CHORISMATE MUTASE"/>
    <property type="match status" value="1"/>
</dbReference>
<dbReference type="InterPro" id="IPR051331">
    <property type="entry name" value="Chorismate_mutase-related"/>
</dbReference>
<dbReference type="PROSITE" id="PS51168">
    <property type="entry name" value="CHORISMATE_MUT_2"/>
    <property type="match status" value="1"/>
</dbReference>
<dbReference type="SMART" id="SM00830">
    <property type="entry name" value="CM_2"/>
    <property type="match status" value="1"/>
</dbReference>
<organism evidence="8 9">
    <name type="scientific">Pseudomonas monsensis</name>
    <dbReference type="NCBI Taxonomy" id="2745509"/>
    <lineage>
        <taxon>Bacteria</taxon>
        <taxon>Pseudomonadati</taxon>
        <taxon>Pseudomonadota</taxon>
        <taxon>Gammaproteobacteria</taxon>
        <taxon>Pseudomonadales</taxon>
        <taxon>Pseudomonadaceae</taxon>
        <taxon>Pseudomonas</taxon>
    </lineage>
</organism>
<evidence type="ECO:0000256" key="1">
    <source>
        <dbReference type="ARBA" id="ARBA00004817"/>
    </source>
</evidence>
<gene>
    <name evidence="8" type="ORF">NQF78_26135</name>
</gene>
<dbReference type="NCBIfam" id="TIGR01806">
    <property type="entry name" value="CM_mono2"/>
    <property type="match status" value="1"/>
</dbReference>
<comment type="pathway">
    <text evidence="1 5">Metabolic intermediate biosynthesis; prephenate biosynthesis; prephenate from chorismate: step 1/1.</text>
</comment>
<reference evidence="8 9" key="1">
    <citation type="submission" date="2022-07" db="EMBL/GenBank/DDBJ databases">
        <title>Characterization of plant growth promoting rhizobacteria (PGPR) for use as bioinoculants in agriculture.</title>
        <authorList>
            <person name="Hassen A.I."/>
            <person name="Pierneef R."/>
        </authorList>
    </citation>
    <scope>NUCLEOTIDE SEQUENCE [LARGE SCALE GENOMIC DNA]</scope>
    <source>
        <strain evidence="8 9">SARCC-3054</strain>
    </source>
</reference>
<accession>A0ABT3Z1Z8</accession>
<protein>
    <recommendedName>
        <fullName evidence="2 5">Chorismate mutase</fullName>
        <ecNumber evidence="2 5">5.4.99.5</ecNumber>
    </recommendedName>
</protein>
<dbReference type="Pfam" id="PF01817">
    <property type="entry name" value="CM_2"/>
    <property type="match status" value="1"/>
</dbReference>
<name>A0ABT3Z1Z8_9PSED</name>
<dbReference type="PIRSF" id="PIRSF026640">
    <property type="entry name" value="Peripl_chor_mut"/>
    <property type="match status" value="1"/>
</dbReference>
<dbReference type="PANTHER" id="PTHR38041">
    <property type="entry name" value="CHORISMATE MUTASE"/>
    <property type="match status" value="1"/>
</dbReference>
<dbReference type="InterPro" id="IPR002701">
    <property type="entry name" value="CM_II_prokaryot"/>
</dbReference>
<dbReference type="InterPro" id="IPR036263">
    <property type="entry name" value="Chorismate_II_sf"/>
</dbReference>
<dbReference type="EMBL" id="JANIGP010000033">
    <property type="protein sequence ID" value="MCY0111786.1"/>
    <property type="molecule type" value="Genomic_DNA"/>
</dbReference>
<feature type="chain" id="PRO_5045288523" description="Chorismate mutase" evidence="6">
    <location>
        <begin position="25"/>
        <end position="191"/>
    </location>
</feature>
<dbReference type="InterPro" id="IPR036979">
    <property type="entry name" value="CM_dom_sf"/>
</dbReference>
<keyword evidence="9" id="KW-1185">Reference proteome</keyword>
<keyword evidence="3 6" id="KW-0732">Signal</keyword>
<evidence type="ECO:0000256" key="4">
    <source>
        <dbReference type="ARBA" id="ARBA00023235"/>
    </source>
</evidence>
<evidence type="ECO:0000256" key="3">
    <source>
        <dbReference type="ARBA" id="ARBA00022729"/>
    </source>
</evidence>
<comment type="function">
    <text evidence="5">Catalyzes the Claisen rearrangement of chorismate to prephenate.</text>
</comment>
<evidence type="ECO:0000256" key="6">
    <source>
        <dbReference type="SAM" id="SignalP"/>
    </source>
</evidence>